<keyword evidence="2" id="KW-0808">Transferase</keyword>
<dbReference type="InterPro" id="IPR045886">
    <property type="entry name" value="ThiF/MoeB/HesA"/>
</dbReference>
<proteinExistence type="predicted"/>
<protein>
    <submittedName>
        <fullName evidence="2">ThiF family adenylyltransferase</fullName>
    </submittedName>
</protein>
<evidence type="ECO:0000313" key="2">
    <source>
        <dbReference type="EMBL" id="MDT0264191.1"/>
    </source>
</evidence>
<name>A0ABU2JGS1_9ACTN</name>
<keyword evidence="2" id="KW-0548">Nucleotidyltransferase</keyword>
<keyword evidence="3" id="KW-1185">Reference proteome</keyword>
<dbReference type="Pfam" id="PF00899">
    <property type="entry name" value="ThiF"/>
    <property type="match status" value="1"/>
</dbReference>
<organism evidence="2 3">
    <name type="scientific">Jatrophihabitans lederbergiae</name>
    <dbReference type="NCBI Taxonomy" id="3075547"/>
    <lineage>
        <taxon>Bacteria</taxon>
        <taxon>Bacillati</taxon>
        <taxon>Actinomycetota</taxon>
        <taxon>Actinomycetes</taxon>
        <taxon>Jatrophihabitantales</taxon>
        <taxon>Jatrophihabitantaceae</taxon>
        <taxon>Jatrophihabitans</taxon>
    </lineage>
</organism>
<dbReference type="PANTHER" id="PTHR43267">
    <property type="entry name" value="TRNA THREONYLCARBAMOYLADENOSINE DEHYDRATASE"/>
    <property type="match status" value="1"/>
</dbReference>
<accession>A0ABU2JGS1</accession>
<dbReference type="PANTHER" id="PTHR43267:SF1">
    <property type="entry name" value="TRNA THREONYLCARBAMOYLADENOSINE DEHYDRATASE"/>
    <property type="match status" value="1"/>
</dbReference>
<evidence type="ECO:0000313" key="3">
    <source>
        <dbReference type="Proteomes" id="UP001183176"/>
    </source>
</evidence>
<dbReference type="SUPFAM" id="SSF69572">
    <property type="entry name" value="Activating enzymes of the ubiquitin-like proteins"/>
    <property type="match status" value="1"/>
</dbReference>
<dbReference type="EMBL" id="JAVREH010000076">
    <property type="protein sequence ID" value="MDT0264191.1"/>
    <property type="molecule type" value="Genomic_DNA"/>
</dbReference>
<gene>
    <name evidence="2" type="ORF">RM423_22745</name>
</gene>
<dbReference type="Gene3D" id="3.40.50.720">
    <property type="entry name" value="NAD(P)-binding Rossmann-like Domain"/>
    <property type="match status" value="1"/>
</dbReference>
<dbReference type="RefSeq" id="WP_311425333.1">
    <property type="nucleotide sequence ID" value="NZ_JAVREH010000076.1"/>
</dbReference>
<reference evidence="3" key="1">
    <citation type="submission" date="2023-07" db="EMBL/GenBank/DDBJ databases">
        <title>30 novel species of actinomycetes from the DSMZ collection.</title>
        <authorList>
            <person name="Nouioui I."/>
        </authorList>
    </citation>
    <scope>NUCLEOTIDE SEQUENCE [LARGE SCALE GENOMIC DNA]</scope>
    <source>
        <strain evidence="3">DSM 44399</strain>
    </source>
</reference>
<dbReference type="Proteomes" id="UP001183176">
    <property type="component" value="Unassembled WGS sequence"/>
</dbReference>
<feature type="domain" description="THIF-type NAD/FAD binding fold" evidence="1">
    <location>
        <begin position="187"/>
        <end position="423"/>
    </location>
</feature>
<dbReference type="GO" id="GO:0016779">
    <property type="term" value="F:nucleotidyltransferase activity"/>
    <property type="evidence" value="ECO:0007669"/>
    <property type="project" value="UniProtKB-KW"/>
</dbReference>
<dbReference type="InterPro" id="IPR035985">
    <property type="entry name" value="Ubiquitin-activating_enz"/>
</dbReference>
<comment type="caution">
    <text evidence="2">The sequence shown here is derived from an EMBL/GenBank/DDBJ whole genome shotgun (WGS) entry which is preliminary data.</text>
</comment>
<dbReference type="InterPro" id="IPR000594">
    <property type="entry name" value="ThiF_NAD_FAD-bd"/>
</dbReference>
<sequence length="481" mass="50927">MTGTPILGSAPAIALKAGEGLWAEVTAHVLAPDGDEHGGALLCGLARNAKGETRLLARRFVPAIDGTDYVPGSRGYRALTPQFIRRVVRLAAEQRLVCLFVHGHGSGDSVDFSGSDLASHERGYQALLDISQQIVGALVLASKAIAGDIWIPGQGRAEVHTTIVVGANLTRLAPQPVGVHGHRFEDDRQTRLFGDLGQHILRGAKIGVIGTGGAGMLAIEWLSRLGVGEVVAIDPDRVDLTNLTRLPGATRRDALSLLTSPGRPNWLRALGRRRAAPKIRVAQRLAKTAGQGTMISGFVCNVTDHDAAHALTDCDYLVLAADTATARHLVNIISHQYLIPMIQVGVKIPVDKDGGVGDLFAAIRPVTPEAGCLRCAGLIDANQLAVESLPDPQRRQADYGTGQPAPSVIALNATAVSEAITRLMFALTGLNQTPEILHVRHHARRGNRILGEPRRDSACPVCGVNGVVGLGDLQPLPLPRT</sequence>
<evidence type="ECO:0000259" key="1">
    <source>
        <dbReference type="Pfam" id="PF00899"/>
    </source>
</evidence>